<dbReference type="GO" id="GO:0004519">
    <property type="term" value="F:endonuclease activity"/>
    <property type="evidence" value="ECO:0007669"/>
    <property type="project" value="UniProtKB-KW"/>
</dbReference>
<evidence type="ECO:0000256" key="3">
    <source>
        <dbReference type="ARBA" id="ARBA00022722"/>
    </source>
</evidence>
<dbReference type="AlphaFoldDB" id="A0A1X0Q5P5"/>
<evidence type="ECO:0000256" key="2">
    <source>
        <dbReference type="ARBA" id="ARBA00022695"/>
    </source>
</evidence>
<evidence type="ECO:0000256" key="6">
    <source>
        <dbReference type="ARBA" id="ARBA00022918"/>
    </source>
</evidence>
<dbReference type="GO" id="GO:0003964">
    <property type="term" value="F:RNA-directed DNA polymerase activity"/>
    <property type="evidence" value="ECO:0007669"/>
    <property type="project" value="UniProtKB-KW"/>
</dbReference>
<accession>A0A1X0Q5P5</accession>
<dbReference type="InterPro" id="IPR043502">
    <property type="entry name" value="DNA/RNA_pol_sf"/>
</dbReference>
<dbReference type="InterPro" id="IPR041373">
    <property type="entry name" value="RT_RNaseH"/>
</dbReference>
<organism evidence="8 9">
    <name type="scientific">Hepatospora eriocheir</name>
    <dbReference type="NCBI Taxonomy" id="1081669"/>
    <lineage>
        <taxon>Eukaryota</taxon>
        <taxon>Fungi</taxon>
        <taxon>Fungi incertae sedis</taxon>
        <taxon>Microsporidia</taxon>
        <taxon>Hepatosporidae</taxon>
        <taxon>Hepatospora</taxon>
    </lineage>
</organism>
<dbReference type="VEuPathDB" id="MicrosporidiaDB:A0H76_2888"/>
<evidence type="ECO:0000313" key="8">
    <source>
        <dbReference type="EMBL" id="ORD92962.1"/>
    </source>
</evidence>
<evidence type="ECO:0000256" key="5">
    <source>
        <dbReference type="ARBA" id="ARBA00022801"/>
    </source>
</evidence>
<feature type="domain" description="Reverse transcriptase RNase H-like" evidence="7">
    <location>
        <begin position="2"/>
        <end position="56"/>
    </location>
</feature>
<dbReference type="SUPFAM" id="SSF56672">
    <property type="entry name" value="DNA/RNA polymerases"/>
    <property type="match status" value="1"/>
</dbReference>
<dbReference type="EMBL" id="LTAI01002147">
    <property type="protein sequence ID" value="ORD92962.1"/>
    <property type="molecule type" value="Genomic_DNA"/>
</dbReference>
<proteinExistence type="predicted"/>
<dbReference type="Pfam" id="PF17917">
    <property type="entry name" value="RT_RNaseH"/>
    <property type="match status" value="1"/>
</dbReference>
<gene>
    <name evidence="8" type="ORF">A0H76_2888</name>
</gene>
<keyword evidence="6" id="KW-0695">RNA-directed DNA polymerase</keyword>
<keyword evidence="2" id="KW-0548">Nucleotidyltransferase</keyword>
<sequence length="59" mass="7002">MFSEKLNNTQKNYLVSEKELLAVIVVLSYFKNSVYNFKIVIYTDHSNLKFLQTSKLQRI</sequence>
<evidence type="ECO:0000256" key="4">
    <source>
        <dbReference type="ARBA" id="ARBA00022759"/>
    </source>
</evidence>
<keyword evidence="5" id="KW-0378">Hydrolase</keyword>
<evidence type="ECO:0000313" key="9">
    <source>
        <dbReference type="Proteomes" id="UP000192501"/>
    </source>
</evidence>
<dbReference type="GO" id="GO:0016787">
    <property type="term" value="F:hydrolase activity"/>
    <property type="evidence" value="ECO:0007669"/>
    <property type="project" value="UniProtKB-KW"/>
</dbReference>
<reference evidence="8 9" key="1">
    <citation type="journal article" date="2017" name="Environ. Microbiol.">
        <title>Decay of the glycolytic pathway and adaptation to intranuclear parasitism within Enterocytozoonidae microsporidia.</title>
        <authorList>
            <person name="Wiredu Boakye D."/>
            <person name="Jaroenlak P."/>
            <person name="Prachumwat A."/>
            <person name="Williams T.A."/>
            <person name="Bateman K.S."/>
            <person name="Itsathitphaisarn O."/>
            <person name="Sritunyalucksana K."/>
            <person name="Paszkiewicz K.H."/>
            <person name="Moore K.A."/>
            <person name="Stentiford G.D."/>
            <person name="Williams B.A."/>
        </authorList>
    </citation>
    <scope>NUCLEOTIDE SEQUENCE [LARGE SCALE GENOMIC DNA]</scope>
    <source>
        <strain evidence="9">canceri</strain>
    </source>
</reference>
<evidence type="ECO:0000256" key="1">
    <source>
        <dbReference type="ARBA" id="ARBA00022679"/>
    </source>
</evidence>
<comment type="caution">
    <text evidence="8">The sequence shown here is derived from an EMBL/GenBank/DDBJ whole genome shotgun (WGS) entry which is preliminary data.</text>
</comment>
<evidence type="ECO:0000259" key="7">
    <source>
        <dbReference type="Pfam" id="PF17917"/>
    </source>
</evidence>
<dbReference type="Proteomes" id="UP000192501">
    <property type="component" value="Unassembled WGS sequence"/>
</dbReference>
<keyword evidence="1" id="KW-0808">Transferase</keyword>
<keyword evidence="4" id="KW-0255">Endonuclease</keyword>
<name>A0A1X0Q5P5_9MICR</name>
<protein>
    <recommendedName>
        <fullName evidence="7">Reverse transcriptase RNase H-like domain-containing protein</fullName>
    </recommendedName>
</protein>
<keyword evidence="3" id="KW-0540">Nuclease</keyword>